<feature type="transmembrane region" description="Helical" evidence="1">
    <location>
        <begin position="158"/>
        <end position="182"/>
    </location>
</feature>
<dbReference type="GO" id="GO:0005886">
    <property type="term" value="C:plasma membrane"/>
    <property type="evidence" value="ECO:0007669"/>
    <property type="project" value="UniProtKB-SubCell"/>
</dbReference>
<keyword evidence="1" id="KW-0812">Transmembrane</keyword>
<keyword evidence="1" id="KW-0029">Amino-acid transport</keyword>
<keyword evidence="1" id="KW-1133">Transmembrane helix</keyword>
<feature type="transmembrane region" description="Helical" evidence="1">
    <location>
        <begin position="277"/>
        <end position="297"/>
    </location>
</feature>
<dbReference type="EMBL" id="AYKG01000012">
    <property type="protein sequence ID" value="ROO30019.1"/>
    <property type="molecule type" value="Genomic_DNA"/>
</dbReference>
<evidence type="ECO:0000256" key="1">
    <source>
        <dbReference type="HAMAP-Rule" id="MF_02062"/>
    </source>
</evidence>
<keyword evidence="1" id="KW-1003">Cell membrane</keyword>
<comment type="subcellular location">
    <subcellularLocation>
        <location evidence="1">Cell inner membrane</location>
        <topology evidence="1">Multi-pass membrane protein</topology>
    </subcellularLocation>
</comment>
<feature type="transmembrane region" description="Helical" evidence="1">
    <location>
        <begin position="336"/>
        <end position="360"/>
    </location>
</feature>
<dbReference type="HAMAP" id="MF_02062">
    <property type="entry name" value="GltS"/>
    <property type="match status" value="1"/>
</dbReference>
<proteinExistence type="inferred from homology"/>
<name>A0A423PWR2_9GAMM</name>
<dbReference type="PANTHER" id="PTHR36178:SF1">
    <property type="entry name" value="SODIUM_GLUTAMATE SYMPORTER"/>
    <property type="match status" value="1"/>
</dbReference>
<gene>
    <name evidence="1" type="primary">gltS</name>
    <name evidence="3" type="ORF">SAJA_05110</name>
</gene>
<accession>A0A423PWR2</accession>
<dbReference type="OrthoDB" id="4921038at2"/>
<evidence type="ECO:0000313" key="4">
    <source>
        <dbReference type="Proteomes" id="UP000285310"/>
    </source>
</evidence>
<comment type="function">
    <text evidence="1">Catalyzes the sodium-dependent transport of glutamate.</text>
</comment>
<feature type="transmembrane region" description="Helical" evidence="1">
    <location>
        <begin position="244"/>
        <end position="265"/>
    </location>
</feature>
<dbReference type="InterPro" id="IPR004445">
    <property type="entry name" value="GltS"/>
</dbReference>
<keyword evidence="1" id="KW-0813">Transport</keyword>
<dbReference type="GO" id="GO:0015501">
    <property type="term" value="F:glutamate:sodium symporter activity"/>
    <property type="evidence" value="ECO:0007669"/>
    <property type="project" value="UniProtKB-UniRule"/>
</dbReference>
<feature type="transmembrane region" description="Helical" evidence="1">
    <location>
        <begin position="32"/>
        <end position="55"/>
    </location>
</feature>
<feature type="transmembrane region" description="Helical" evidence="1">
    <location>
        <begin position="220"/>
        <end position="238"/>
    </location>
</feature>
<feature type="transmembrane region" description="Helical" evidence="1">
    <location>
        <begin position="67"/>
        <end position="85"/>
    </location>
</feature>
<keyword evidence="1" id="KW-0739">Sodium transport</keyword>
<protein>
    <recommendedName>
        <fullName evidence="1 2">Sodium/glutamate symporter</fullName>
    </recommendedName>
</protein>
<comment type="caution">
    <text evidence="3">The sequence shown here is derived from an EMBL/GenBank/DDBJ whole genome shotgun (WGS) entry which is preliminary data.</text>
</comment>
<sequence>MVFNPILTLLAAVAVLVVGQQAVRRIGFLRTFNIPVPVVGGLIATIIVTLLRALGIELSFYGGLQEPFMLLFFGTIGLAADIKLIRAGGRALVVFFALVVVLLILQDIVGVGIASAFGLDPLLGLLGGSITMSGGHGTGAAWAGVFGERYGIDNAFELAMACATFGLVFGSLIGGPAAHFLIRRMKARGEPIETSAPETDAEAVAAGNSGTTQNVTHANILPALAILLVGIALGHWLTGVSEGTVFYLPTFVWVLFTTIVIGNVSRMTGLYTPHGPSVAEIGNLSLSIFLALALMSLKLWELAGLAGPILVILVAQLVLVFVYTTQITYRLMGSNYDAAVLVAGNCGFGMGATPTAIANMQAVTDQHGPSRLAFIIVPVVGGFLIDIANAFIIKGFIAFF</sequence>
<keyword evidence="4" id="KW-1185">Reference proteome</keyword>
<feature type="transmembrane region" description="Helical" evidence="1">
    <location>
        <begin position="91"/>
        <end position="115"/>
    </location>
</feature>
<dbReference type="AlphaFoldDB" id="A0A423PWR2"/>
<keyword evidence="1" id="KW-0406">Ion transport</keyword>
<keyword evidence="1" id="KW-0769">Symport</keyword>
<dbReference type="PANTHER" id="PTHR36178">
    <property type="entry name" value="SLR0625 PROTEIN"/>
    <property type="match status" value="1"/>
</dbReference>
<dbReference type="NCBIfam" id="TIGR00210">
    <property type="entry name" value="gltS"/>
    <property type="match status" value="1"/>
</dbReference>
<keyword evidence="1" id="KW-0472">Membrane</keyword>
<comment type="similarity">
    <text evidence="1">Belongs to the glutamate:Na(+) symporter (ESS) (TC 2.A.27) family.</text>
</comment>
<keyword evidence="1" id="KW-0997">Cell inner membrane</keyword>
<feature type="transmembrane region" description="Helical" evidence="1">
    <location>
        <begin position="372"/>
        <end position="393"/>
    </location>
</feature>
<evidence type="ECO:0000313" key="3">
    <source>
        <dbReference type="EMBL" id="ROO30019.1"/>
    </source>
</evidence>
<dbReference type="FunCoup" id="A0A423PWR2">
    <property type="interactions" value="35"/>
</dbReference>
<dbReference type="Proteomes" id="UP000285310">
    <property type="component" value="Unassembled WGS sequence"/>
</dbReference>
<organism evidence="3 4">
    <name type="scientific">Salinisphaera japonica YTM-1</name>
    <dbReference type="NCBI Taxonomy" id="1209778"/>
    <lineage>
        <taxon>Bacteria</taxon>
        <taxon>Pseudomonadati</taxon>
        <taxon>Pseudomonadota</taxon>
        <taxon>Gammaproteobacteria</taxon>
        <taxon>Salinisphaerales</taxon>
        <taxon>Salinisphaeraceae</taxon>
        <taxon>Salinisphaera</taxon>
    </lineage>
</organism>
<dbReference type="GO" id="GO:0015813">
    <property type="term" value="P:L-glutamate transmembrane transport"/>
    <property type="evidence" value="ECO:0007669"/>
    <property type="project" value="UniProtKB-UniRule"/>
</dbReference>
<reference evidence="3 4" key="1">
    <citation type="submission" date="2013-10" db="EMBL/GenBank/DDBJ databases">
        <title>Salinisphaera japonica YTM-1 Genome Sequencing.</title>
        <authorList>
            <person name="Lai Q."/>
            <person name="Li C."/>
            <person name="Shao Z."/>
        </authorList>
    </citation>
    <scope>NUCLEOTIDE SEQUENCE [LARGE SCALE GENOMIC DNA]</scope>
    <source>
        <strain evidence="3 4">YTM-1</strain>
    </source>
</reference>
<feature type="transmembrane region" description="Helical" evidence="1">
    <location>
        <begin position="303"/>
        <end position="324"/>
    </location>
</feature>
<evidence type="ECO:0000256" key="2">
    <source>
        <dbReference type="NCBIfam" id="TIGR00210"/>
    </source>
</evidence>
<keyword evidence="1" id="KW-0915">Sodium</keyword>
<dbReference type="InParanoid" id="A0A423PWR2"/>
<dbReference type="RefSeq" id="WP_123657674.1">
    <property type="nucleotide sequence ID" value="NZ_AYKG01000012.1"/>
</dbReference>
<dbReference type="Pfam" id="PF03616">
    <property type="entry name" value="Glt_symporter"/>
    <property type="match status" value="1"/>
</dbReference>